<name>A0A347U946_9BACT</name>
<dbReference type="GO" id="GO:0005737">
    <property type="term" value="C:cytoplasm"/>
    <property type="evidence" value="ECO:0007669"/>
    <property type="project" value="UniProtKB-SubCell"/>
</dbReference>
<dbReference type="Proteomes" id="UP000262582">
    <property type="component" value="Chromosome"/>
</dbReference>
<evidence type="ECO:0000256" key="7">
    <source>
        <dbReference type="ARBA" id="ARBA00023235"/>
    </source>
</evidence>
<dbReference type="InterPro" id="IPR001179">
    <property type="entry name" value="PPIase_FKBP_dom"/>
</dbReference>
<comment type="similarity">
    <text evidence="3 10">Belongs to the FKBP-type PPIase family.</text>
</comment>
<protein>
    <recommendedName>
        <fullName evidence="10">Peptidyl-prolyl cis-trans isomerase</fullName>
        <ecNumber evidence="10">5.2.1.8</ecNumber>
    </recommendedName>
</protein>
<feature type="domain" description="PPIase FKBP-type" evidence="11">
    <location>
        <begin position="6"/>
        <end position="94"/>
    </location>
</feature>
<accession>A0A347U946</accession>
<evidence type="ECO:0000256" key="8">
    <source>
        <dbReference type="ARBA" id="ARBA00037071"/>
    </source>
</evidence>
<evidence type="ECO:0000313" key="14">
    <source>
        <dbReference type="Proteomes" id="UP000262582"/>
    </source>
</evidence>
<keyword evidence="5 9" id="KW-0697">Rotamase</keyword>
<keyword evidence="6" id="KW-0143">Chaperone</keyword>
<dbReference type="SUPFAM" id="SSF54534">
    <property type="entry name" value="FKBP-like"/>
    <property type="match status" value="1"/>
</dbReference>
<dbReference type="EMBL" id="NXIG01000011">
    <property type="protein sequence ID" value="RXI29499.1"/>
    <property type="molecule type" value="Genomic_DNA"/>
</dbReference>
<evidence type="ECO:0000256" key="5">
    <source>
        <dbReference type="ARBA" id="ARBA00023110"/>
    </source>
</evidence>
<keyword evidence="4" id="KW-0963">Cytoplasm</keyword>
<dbReference type="GO" id="GO:0003755">
    <property type="term" value="F:peptidyl-prolyl cis-trans isomerase activity"/>
    <property type="evidence" value="ECO:0007669"/>
    <property type="project" value="UniProtKB-UniRule"/>
</dbReference>
<gene>
    <name evidence="12" type="ORF">AELL_1721</name>
    <name evidence="13" type="ORF">CP962_10535</name>
</gene>
<dbReference type="OrthoDB" id="9808891at2"/>
<comment type="subcellular location">
    <subcellularLocation>
        <location evidence="2">Cytoplasm</location>
    </subcellularLocation>
</comment>
<comment type="function">
    <text evidence="8">Also involved in hydrogenase metallocenter assembly, probably by participating in the nickel insertion step. This function in hydrogenase biosynthesis requires chaperone activity and the presence of the metal-binding domain, but not PPIase activity.</text>
</comment>
<dbReference type="KEGG" id="aell:AELL_1721"/>
<organism evidence="13 15">
    <name type="scientific">Arcobacter ellisii</name>
    <dbReference type="NCBI Taxonomy" id="913109"/>
    <lineage>
        <taxon>Bacteria</taxon>
        <taxon>Pseudomonadati</taxon>
        <taxon>Campylobacterota</taxon>
        <taxon>Epsilonproteobacteria</taxon>
        <taxon>Campylobacterales</taxon>
        <taxon>Arcobacteraceae</taxon>
        <taxon>Arcobacter</taxon>
    </lineage>
</organism>
<dbReference type="InterPro" id="IPR046357">
    <property type="entry name" value="PPIase_dom_sf"/>
</dbReference>
<evidence type="ECO:0000256" key="3">
    <source>
        <dbReference type="ARBA" id="ARBA00006577"/>
    </source>
</evidence>
<comment type="catalytic activity">
    <reaction evidence="1 9 10">
        <text>[protein]-peptidylproline (omega=180) = [protein]-peptidylproline (omega=0)</text>
        <dbReference type="Rhea" id="RHEA:16237"/>
        <dbReference type="Rhea" id="RHEA-COMP:10747"/>
        <dbReference type="Rhea" id="RHEA-COMP:10748"/>
        <dbReference type="ChEBI" id="CHEBI:83833"/>
        <dbReference type="ChEBI" id="CHEBI:83834"/>
        <dbReference type="EC" id="5.2.1.8"/>
    </reaction>
</comment>
<dbReference type="Proteomes" id="UP000290588">
    <property type="component" value="Unassembled WGS sequence"/>
</dbReference>
<keyword evidence="14" id="KW-1185">Reference proteome</keyword>
<sequence>MAIKNNQVVSMQYELKVNGNLIESNLQADPIEFVFGSGDIVPGLETRIANMIEGETKEITVPAVEAYGNYDETLCEIVPISEFEGIDLQIGMILEAEGENGEVFKATVSDVTKEDVTVDYNHPLAGNDLDFKIVINKIV</sequence>
<evidence type="ECO:0000313" key="12">
    <source>
        <dbReference type="EMBL" id="AXX95374.1"/>
    </source>
</evidence>
<dbReference type="Pfam" id="PF00254">
    <property type="entry name" value="FKBP_C"/>
    <property type="match status" value="1"/>
</dbReference>
<reference evidence="12 14" key="2">
    <citation type="submission" date="2018-08" db="EMBL/GenBank/DDBJ databases">
        <title>Complete genome of the Arcobacter ellisii type strain LMG 26155.</title>
        <authorList>
            <person name="Miller W.G."/>
            <person name="Yee E."/>
            <person name="Bono J.L."/>
        </authorList>
    </citation>
    <scope>NUCLEOTIDE SEQUENCE [LARGE SCALE GENOMIC DNA]</scope>
    <source>
        <strain evidence="12 14">LMG 26155</strain>
    </source>
</reference>
<dbReference type="EMBL" id="CP032097">
    <property type="protein sequence ID" value="AXX95374.1"/>
    <property type="molecule type" value="Genomic_DNA"/>
</dbReference>
<dbReference type="PANTHER" id="PTHR47861:SF3">
    <property type="entry name" value="FKBP-TYPE PEPTIDYL-PROLYL CIS-TRANS ISOMERASE SLYD"/>
    <property type="match status" value="1"/>
</dbReference>
<dbReference type="PANTHER" id="PTHR47861">
    <property type="entry name" value="FKBP-TYPE PEPTIDYL-PROLYL CIS-TRANS ISOMERASE SLYD"/>
    <property type="match status" value="1"/>
</dbReference>
<dbReference type="RefSeq" id="WP_118917546.1">
    <property type="nucleotide sequence ID" value="NZ_CP032097.1"/>
</dbReference>
<dbReference type="Gene3D" id="3.10.50.40">
    <property type="match status" value="1"/>
</dbReference>
<dbReference type="GO" id="GO:0042026">
    <property type="term" value="P:protein refolding"/>
    <property type="evidence" value="ECO:0007669"/>
    <property type="project" value="UniProtKB-ARBA"/>
</dbReference>
<dbReference type="AlphaFoldDB" id="A0A347U946"/>
<evidence type="ECO:0000259" key="11">
    <source>
        <dbReference type="PROSITE" id="PS50059"/>
    </source>
</evidence>
<evidence type="ECO:0000313" key="13">
    <source>
        <dbReference type="EMBL" id="RXI29499.1"/>
    </source>
</evidence>
<evidence type="ECO:0000313" key="15">
    <source>
        <dbReference type="Proteomes" id="UP000290588"/>
    </source>
</evidence>
<evidence type="ECO:0000256" key="6">
    <source>
        <dbReference type="ARBA" id="ARBA00023186"/>
    </source>
</evidence>
<dbReference type="EC" id="5.2.1.8" evidence="10"/>
<evidence type="ECO:0000256" key="4">
    <source>
        <dbReference type="ARBA" id="ARBA00022490"/>
    </source>
</evidence>
<evidence type="ECO:0000256" key="2">
    <source>
        <dbReference type="ARBA" id="ARBA00004496"/>
    </source>
</evidence>
<keyword evidence="7 9" id="KW-0413">Isomerase</keyword>
<reference evidence="13 15" key="1">
    <citation type="submission" date="2017-09" db="EMBL/GenBank/DDBJ databases">
        <title>Genomics of the genus Arcobacter.</title>
        <authorList>
            <person name="Perez-Cataluna A."/>
            <person name="Figueras M.J."/>
            <person name="Salas-Masso N."/>
        </authorList>
    </citation>
    <scope>NUCLEOTIDE SEQUENCE [LARGE SCALE GENOMIC DNA]</scope>
    <source>
        <strain evidence="13 15">CECT 7837</strain>
    </source>
</reference>
<evidence type="ECO:0000256" key="1">
    <source>
        <dbReference type="ARBA" id="ARBA00000971"/>
    </source>
</evidence>
<proteinExistence type="inferred from homology"/>
<dbReference type="PROSITE" id="PS50059">
    <property type="entry name" value="FKBP_PPIASE"/>
    <property type="match status" value="1"/>
</dbReference>
<evidence type="ECO:0000256" key="10">
    <source>
        <dbReference type="RuleBase" id="RU003915"/>
    </source>
</evidence>
<evidence type="ECO:0000256" key="9">
    <source>
        <dbReference type="PROSITE-ProRule" id="PRU00277"/>
    </source>
</evidence>